<organism evidence="2 3">
    <name type="scientific">Lithospermum erythrorhizon</name>
    <name type="common">Purple gromwell</name>
    <name type="synonym">Lithospermum officinale var. erythrorhizon</name>
    <dbReference type="NCBI Taxonomy" id="34254"/>
    <lineage>
        <taxon>Eukaryota</taxon>
        <taxon>Viridiplantae</taxon>
        <taxon>Streptophyta</taxon>
        <taxon>Embryophyta</taxon>
        <taxon>Tracheophyta</taxon>
        <taxon>Spermatophyta</taxon>
        <taxon>Magnoliopsida</taxon>
        <taxon>eudicotyledons</taxon>
        <taxon>Gunneridae</taxon>
        <taxon>Pentapetalae</taxon>
        <taxon>asterids</taxon>
        <taxon>lamiids</taxon>
        <taxon>Boraginales</taxon>
        <taxon>Boraginaceae</taxon>
        <taxon>Boraginoideae</taxon>
        <taxon>Lithospermeae</taxon>
        <taxon>Lithospermum</taxon>
    </lineage>
</organism>
<dbReference type="AlphaFoldDB" id="A0AAV3R282"/>
<evidence type="ECO:0000313" key="3">
    <source>
        <dbReference type="Proteomes" id="UP001454036"/>
    </source>
</evidence>
<sequence>MYLAKPFSIPNLDVTDDSPWGARKLHFHLMKPLLSKELVAPYSDLVDPYAAYAQTAKYFNQVESLKKNLTFKSNLNLELAKKCKDFEAELKGNSPIVEKLSTELTKEKGVAKARLVEKVRLEAERDSWRREKEAWLGEKAHLLAERDSSRGERETLQIFLDELERGKEEEIAQIKRDADLALASAVAKAESARINSANSTLRSFISSPAYEKKVGSECATYFHSVMASTIGRFPELAALFNEEVIRRPDWYQGMTLPIPEGAVLPEEGGETPNPLPEDNPL</sequence>
<keyword evidence="3" id="KW-1185">Reference proteome</keyword>
<protein>
    <submittedName>
        <fullName evidence="2">Uncharacterized protein</fullName>
    </submittedName>
</protein>
<gene>
    <name evidence="2" type="ORF">LIER_40966</name>
</gene>
<accession>A0AAV3R282</accession>
<proteinExistence type="predicted"/>
<reference evidence="2 3" key="1">
    <citation type="submission" date="2024-01" db="EMBL/GenBank/DDBJ databases">
        <title>The complete chloroplast genome sequence of Lithospermum erythrorhizon: insights into the phylogenetic relationship among Boraginaceae species and the maternal lineages of purple gromwells.</title>
        <authorList>
            <person name="Okada T."/>
            <person name="Watanabe K."/>
        </authorList>
    </citation>
    <scope>NUCLEOTIDE SEQUENCE [LARGE SCALE GENOMIC DNA]</scope>
</reference>
<dbReference type="Proteomes" id="UP001454036">
    <property type="component" value="Unassembled WGS sequence"/>
</dbReference>
<comment type="caution">
    <text evidence="2">The sequence shown here is derived from an EMBL/GenBank/DDBJ whole genome shotgun (WGS) entry which is preliminary data.</text>
</comment>
<evidence type="ECO:0000313" key="2">
    <source>
        <dbReference type="EMBL" id="GAA0170444.1"/>
    </source>
</evidence>
<feature type="region of interest" description="Disordered" evidence="1">
    <location>
        <begin position="260"/>
        <end position="281"/>
    </location>
</feature>
<name>A0AAV3R282_LITER</name>
<evidence type="ECO:0000256" key="1">
    <source>
        <dbReference type="SAM" id="MobiDB-lite"/>
    </source>
</evidence>
<dbReference type="EMBL" id="BAABME010024555">
    <property type="protein sequence ID" value="GAA0170444.1"/>
    <property type="molecule type" value="Genomic_DNA"/>
</dbReference>